<dbReference type="GO" id="GO:0005829">
    <property type="term" value="C:cytosol"/>
    <property type="evidence" value="ECO:0007669"/>
    <property type="project" value="TreeGrafter"/>
</dbReference>
<dbReference type="Gene3D" id="3.20.20.140">
    <property type="entry name" value="Metal-dependent hydrolases"/>
    <property type="match status" value="1"/>
</dbReference>
<evidence type="ECO:0000259" key="1">
    <source>
        <dbReference type="Pfam" id="PF07969"/>
    </source>
</evidence>
<evidence type="ECO:0000313" key="3">
    <source>
        <dbReference type="Proteomes" id="UP000178690"/>
    </source>
</evidence>
<sequence>MLVLDMDILIRNGTILDGTGGAARKGDIAIRNGKIRALGEGLRERADQTIDAEGMIVAPGFVDILNHSDAYLTILKNPASESLLSQGITTAVIGNCGASLAPITHGNLISAMQKWSEVRDVNVDWERFGELLDVIDRFRPGVNVAGLVGHTTLRRAFIGDATRDVTEGELNGMVTLLEGALNEGAFGLSFAPSYVHARGTPAWEIDALAQAVGRGEGYLAVHLRNEGADIVEAINEAVGIAKRAGISLQISHLKPSVEGEPHFSEALERIEAAAREGTSNIHFDVFPWRTSFTVLYLLFPHWVQEGGFPAMRKRLHDIAIRSRAIQEMQQQNIPWDHYIVAEAKRNKNAIGKSVTDIGRIMGVAPAEAAVNLFIEHEGRVLLLRRGGDLALLSQTLRHPRSFIASAGGGYRKEDAVNGTRIHPRSFGTMAKFLGKFVHDEKLLSLEEAVAKISGRPAAKIGLRDRGTLALGNAADIVVFDAARIRNNATIAAPFAYPSGIAWVVVNGAIAVNPDGITGARTGRALRKAVPGK</sequence>
<dbReference type="STRING" id="1802363.A2682_01155"/>
<dbReference type="SUPFAM" id="SSF51556">
    <property type="entry name" value="Metallo-dependent hydrolases"/>
    <property type="match status" value="1"/>
</dbReference>
<proteinExistence type="predicted"/>
<reference evidence="2 3" key="1">
    <citation type="journal article" date="2016" name="Nat. Commun.">
        <title>Thousands of microbial genomes shed light on interconnected biogeochemical processes in an aquifer system.</title>
        <authorList>
            <person name="Anantharaman K."/>
            <person name="Brown C.T."/>
            <person name="Hug L.A."/>
            <person name="Sharon I."/>
            <person name="Castelle C.J."/>
            <person name="Probst A.J."/>
            <person name="Thomas B.C."/>
            <person name="Singh A."/>
            <person name="Wilkins M.J."/>
            <person name="Karaoz U."/>
            <person name="Brodie E.L."/>
            <person name="Williams K.H."/>
            <person name="Hubbard S.S."/>
            <person name="Banfield J.F."/>
        </authorList>
    </citation>
    <scope>NUCLEOTIDE SEQUENCE [LARGE SCALE GENOMIC DNA]</scope>
    <source>
        <strain evidence="3">RIFCSPHIGHO2_01_FULL_58_15</strain>
    </source>
</reference>
<dbReference type="PANTHER" id="PTHR11647">
    <property type="entry name" value="HYDRANTOINASE/DIHYDROPYRIMIDINASE FAMILY MEMBER"/>
    <property type="match status" value="1"/>
</dbReference>
<accession>A0A1G2PLR2</accession>
<dbReference type="Gene3D" id="2.30.40.10">
    <property type="entry name" value="Urease, subunit C, domain 1"/>
    <property type="match status" value="1"/>
</dbReference>
<dbReference type="PANTHER" id="PTHR11647:SF1">
    <property type="entry name" value="COLLAPSIN RESPONSE MEDIATOR PROTEIN"/>
    <property type="match status" value="1"/>
</dbReference>
<dbReference type="GO" id="GO:0016811">
    <property type="term" value="F:hydrolase activity, acting on carbon-nitrogen (but not peptide) bonds, in linear amides"/>
    <property type="evidence" value="ECO:0007669"/>
    <property type="project" value="InterPro"/>
</dbReference>
<dbReference type="InterPro" id="IPR023100">
    <property type="entry name" value="D-aminoacylase_insert_dom_sf"/>
</dbReference>
<dbReference type="Pfam" id="PF07969">
    <property type="entry name" value="Amidohydro_3"/>
    <property type="match status" value="2"/>
</dbReference>
<dbReference type="InterPro" id="IPR050378">
    <property type="entry name" value="Metallo-dep_Hydrolases_sf"/>
</dbReference>
<gene>
    <name evidence="2" type="ORF">A2682_01155</name>
</gene>
<dbReference type="EMBL" id="MHST01000012">
    <property type="protein sequence ID" value="OHA49256.1"/>
    <property type="molecule type" value="Genomic_DNA"/>
</dbReference>
<feature type="domain" description="Amidohydrolase 3" evidence="1">
    <location>
        <begin position="48"/>
        <end position="251"/>
    </location>
</feature>
<dbReference type="InterPro" id="IPR011059">
    <property type="entry name" value="Metal-dep_hydrolase_composite"/>
</dbReference>
<dbReference type="Proteomes" id="UP000178690">
    <property type="component" value="Unassembled WGS sequence"/>
</dbReference>
<dbReference type="InterPro" id="IPR032466">
    <property type="entry name" value="Metal_Hydrolase"/>
</dbReference>
<dbReference type="InterPro" id="IPR013108">
    <property type="entry name" value="Amidohydro_3"/>
</dbReference>
<evidence type="ECO:0000313" key="2">
    <source>
        <dbReference type="EMBL" id="OHA49256.1"/>
    </source>
</evidence>
<organism evidence="2 3">
    <name type="scientific">Terrybacteria sp. (strain RIFCSPHIGHO2_01_FULL_58_15)</name>
    <dbReference type="NCBI Taxonomy" id="1802363"/>
    <lineage>
        <taxon>Bacteria</taxon>
        <taxon>Candidatus Terryibacteriota</taxon>
    </lineage>
</organism>
<dbReference type="Gene3D" id="3.30.1490.130">
    <property type="entry name" value="D-aminoacylase. Domain 3"/>
    <property type="match status" value="1"/>
</dbReference>
<dbReference type="GO" id="GO:0016812">
    <property type="term" value="F:hydrolase activity, acting on carbon-nitrogen (but not peptide) bonds, in cyclic amides"/>
    <property type="evidence" value="ECO:0007669"/>
    <property type="project" value="TreeGrafter"/>
</dbReference>
<dbReference type="SUPFAM" id="SSF51338">
    <property type="entry name" value="Composite domain of metallo-dependent hydrolases"/>
    <property type="match status" value="1"/>
</dbReference>
<name>A0A1G2PLR2_TERXR</name>
<dbReference type="AlphaFoldDB" id="A0A1G2PLR2"/>
<protein>
    <recommendedName>
        <fullName evidence="1">Amidohydrolase 3 domain-containing protein</fullName>
    </recommendedName>
</protein>
<feature type="domain" description="Amidohydrolase 3" evidence="1">
    <location>
        <begin position="435"/>
        <end position="509"/>
    </location>
</feature>
<comment type="caution">
    <text evidence="2">The sequence shown here is derived from an EMBL/GenBank/DDBJ whole genome shotgun (WGS) entry which is preliminary data.</text>
</comment>